<keyword evidence="4" id="KW-1185">Reference proteome</keyword>
<dbReference type="RefSeq" id="WP_104829331.1">
    <property type="nucleotide sequence ID" value="NZ_PJCH01000005.1"/>
</dbReference>
<dbReference type="Pfam" id="PF04748">
    <property type="entry name" value="Polysacc_deac_2"/>
    <property type="match status" value="1"/>
</dbReference>
<proteinExistence type="predicted"/>
<sequence>MPRRRKLRPPVLSRLALAWGCAFVILAGAAGYFIHAANSGEGAQRIALPVDAVERLARAPGSEERIAAPVAQNEPADAPDKPEMMAGEDAEDSLELIYPGANDFFAENQDAPGEDDENVASGDIVITIPGGKKKEATAPRAASLTPHVRPIPDADAALLRTTALGRTPRIAPDGRKALRYYARPFDGDRSLPRIAVIVGGLGLNATVTERAIDDLPPEVSLSFAPYAKNLDFWTKKARQAGHEVLIELPMEGYGANVKALGAAALLTSRSEAENLQRLDWLMARFGAYFAATNYLGAKFSADADAIAPVLKRLREAGVGYIDDTGAAGRAGAETGLAMASVSRMIPAAADDADLRAVERELRQLEKIAERDGQALGKTYAYAATIEALAEWTRTLERKGFEKAPASALLRTAAASR</sequence>
<name>A0A2S7K6I4_9PROT</name>
<feature type="coiled-coil region" evidence="1">
    <location>
        <begin position="347"/>
        <end position="374"/>
    </location>
</feature>
<protein>
    <recommendedName>
        <fullName evidence="5">Divergent polysaccharide deacetylase family protein</fullName>
    </recommendedName>
</protein>
<evidence type="ECO:0008006" key="5">
    <source>
        <dbReference type="Google" id="ProtNLM"/>
    </source>
</evidence>
<dbReference type="PANTHER" id="PTHR30105:SF2">
    <property type="entry name" value="DIVERGENT POLYSACCHARIDE DEACETYLASE SUPERFAMILY"/>
    <property type="match status" value="1"/>
</dbReference>
<evidence type="ECO:0000313" key="4">
    <source>
        <dbReference type="Proteomes" id="UP000239504"/>
    </source>
</evidence>
<feature type="region of interest" description="Disordered" evidence="2">
    <location>
        <begin position="63"/>
        <end position="85"/>
    </location>
</feature>
<dbReference type="AlphaFoldDB" id="A0A2S7K6I4"/>
<reference evidence="3 4" key="1">
    <citation type="submission" date="2017-12" db="EMBL/GenBank/DDBJ databases">
        <authorList>
            <person name="Hurst M.R.H."/>
        </authorList>
    </citation>
    <scope>NUCLEOTIDE SEQUENCE [LARGE SCALE GENOMIC DNA]</scope>
    <source>
        <strain evidence="3 4">SY-3-19</strain>
    </source>
</reference>
<keyword evidence="1" id="KW-0175">Coiled coil</keyword>
<dbReference type="EMBL" id="PJCH01000005">
    <property type="protein sequence ID" value="PQA88086.1"/>
    <property type="molecule type" value="Genomic_DNA"/>
</dbReference>
<dbReference type="CDD" id="cd10936">
    <property type="entry name" value="CE4_DAC2"/>
    <property type="match status" value="1"/>
</dbReference>
<evidence type="ECO:0000313" key="3">
    <source>
        <dbReference type="EMBL" id="PQA88086.1"/>
    </source>
</evidence>
<dbReference type="OrthoDB" id="9784811at2"/>
<dbReference type="PANTHER" id="PTHR30105">
    <property type="entry name" value="UNCHARACTERIZED YIBQ-RELATED"/>
    <property type="match status" value="1"/>
</dbReference>
<dbReference type="InterPro" id="IPR006837">
    <property type="entry name" value="Divergent_DAC"/>
</dbReference>
<accession>A0A2S7K6I4</accession>
<evidence type="ECO:0000256" key="1">
    <source>
        <dbReference type="SAM" id="Coils"/>
    </source>
</evidence>
<dbReference type="Proteomes" id="UP000239504">
    <property type="component" value="Unassembled WGS sequence"/>
</dbReference>
<comment type="caution">
    <text evidence="3">The sequence shown here is derived from an EMBL/GenBank/DDBJ whole genome shotgun (WGS) entry which is preliminary data.</text>
</comment>
<gene>
    <name evidence="3" type="ORF">CW354_07105</name>
</gene>
<organism evidence="3 4">
    <name type="scientific">Hyphococcus luteus</name>
    <dbReference type="NCBI Taxonomy" id="2058213"/>
    <lineage>
        <taxon>Bacteria</taxon>
        <taxon>Pseudomonadati</taxon>
        <taxon>Pseudomonadota</taxon>
        <taxon>Alphaproteobacteria</taxon>
        <taxon>Parvularculales</taxon>
        <taxon>Parvularculaceae</taxon>
        <taxon>Hyphococcus</taxon>
    </lineage>
</organism>
<dbReference type="SUPFAM" id="SSF88713">
    <property type="entry name" value="Glycoside hydrolase/deacetylase"/>
    <property type="match status" value="1"/>
</dbReference>
<dbReference type="GO" id="GO:0005975">
    <property type="term" value="P:carbohydrate metabolic process"/>
    <property type="evidence" value="ECO:0007669"/>
    <property type="project" value="InterPro"/>
</dbReference>
<evidence type="ECO:0000256" key="2">
    <source>
        <dbReference type="SAM" id="MobiDB-lite"/>
    </source>
</evidence>
<dbReference type="Gene3D" id="3.20.20.370">
    <property type="entry name" value="Glycoside hydrolase/deacetylase"/>
    <property type="match status" value="1"/>
</dbReference>
<dbReference type="InterPro" id="IPR011330">
    <property type="entry name" value="Glyco_hydro/deAcase_b/a-brl"/>
</dbReference>